<dbReference type="GO" id="GO:0006631">
    <property type="term" value="P:fatty acid metabolic process"/>
    <property type="evidence" value="ECO:0007669"/>
    <property type="project" value="TreeGrafter"/>
</dbReference>
<keyword evidence="6" id="KW-0443">Lipid metabolism</keyword>
<evidence type="ECO:0000256" key="4">
    <source>
        <dbReference type="ARBA" id="ARBA00022989"/>
    </source>
</evidence>
<evidence type="ECO:0000259" key="10">
    <source>
        <dbReference type="PROSITE" id="PS50255"/>
    </source>
</evidence>
<dbReference type="GO" id="GO:0080132">
    <property type="term" value="F:fatty acid 2-hydroxylase activity"/>
    <property type="evidence" value="ECO:0007669"/>
    <property type="project" value="InterPro"/>
</dbReference>
<comment type="subcellular location">
    <subcellularLocation>
        <location evidence="1">Endoplasmic reticulum membrane</location>
        <topology evidence="1">Multi-pass membrane protein</topology>
    </subcellularLocation>
</comment>
<evidence type="ECO:0000256" key="3">
    <source>
        <dbReference type="ARBA" id="ARBA00022824"/>
    </source>
</evidence>
<keyword evidence="7" id="KW-0472">Membrane</keyword>
<dbReference type="GO" id="GO:0046872">
    <property type="term" value="F:metal ion binding"/>
    <property type="evidence" value="ECO:0007669"/>
    <property type="project" value="UniProtKB-UniRule"/>
</dbReference>
<dbReference type="InterPro" id="IPR014430">
    <property type="entry name" value="Scs7"/>
</dbReference>
<evidence type="ECO:0000256" key="6">
    <source>
        <dbReference type="ARBA" id="ARBA00023098"/>
    </source>
</evidence>
<dbReference type="SMART" id="SM01117">
    <property type="entry name" value="Cyt-b5"/>
    <property type="match status" value="1"/>
</dbReference>
<keyword evidence="8" id="KW-0349">Heme</keyword>
<dbReference type="GO" id="GO:0005789">
    <property type="term" value="C:endoplasmic reticulum membrane"/>
    <property type="evidence" value="ECO:0007669"/>
    <property type="project" value="UniProtKB-SubCell"/>
</dbReference>
<dbReference type="Pfam" id="PF00173">
    <property type="entry name" value="Cyt-b5"/>
    <property type="match status" value="1"/>
</dbReference>
<dbReference type="GO" id="GO:0020037">
    <property type="term" value="F:heme binding"/>
    <property type="evidence" value="ECO:0007669"/>
    <property type="project" value="UniProtKB-UniRule"/>
</dbReference>
<feature type="region of interest" description="Disordered" evidence="9">
    <location>
        <begin position="83"/>
        <end position="160"/>
    </location>
</feature>
<dbReference type="OMA" id="NDQICKT"/>
<keyword evidence="12" id="KW-1185">Reference proteome</keyword>
<dbReference type="AlphaFoldDB" id="A0A8S1NDV2"/>
<comment type="caution">
    <text evidence="11">The sequence shown here is derived from an EMBL/GenBank/DDBJ whole genome shotgun (WGS) entry which is preliminary data.</text>
</comment>
<evidence type="ECO:0000313" key="12">
    <source>
        <dbReference type="Proteomes" id="UP000688137"/>
    </source>
</evidence>
<dbReference type="PANTHER" id="PTHR12863">
    <property type="entry name" value="FATTY ACID HYDROXYLASE"/>
    <property type="match status" value="1"/>
</dbReference>
<evidence type="ECO:0000256" key="2">
    <source>
        <dbReference type="ARBA" id="ARBA00022692"/>
    </source>
</evidence>
<keyword evidence="4" id="KW-1133">Transmembrane helix</keyword>
<protein>
    <recommendedName>
        <fullName evidence="10">Cytochrome b5 heme-binding domain-containing protein</fullName>
    </recommendedName>
</protein>
<comment type="similarity">
    <text evidence="8">Belongs to the cytochrome b5 family.</text>
</comment>
<reference evidence="11" key="1">
    <citation type="submission" date="2021-01" db="EMBL/GenBank/DDBJ databases">
        <authorList>
            <consortium name="Genoscope - CEA"/>
            <person name="William W."/>
        </authorList>
    </citation>
    <scope>NUCLEOTIDE SEQUENCE</scope>
</reference>
<organism evidence="11 12">
    <name type="scientific">Paramecium primaurelia</name>
    <dbReference type="NCBI Taxonomy" id="5886"/>
    <lineage>
        <taxon>Eukaryota</taxon>
        <taxon>Sar</taxon>
        <taxon>Alveolata</taxon>
        <taxon>Ciliophora</taxon>
        <taxon>Intramacronucleata</taxon>
        <taxon>Oligohymenophorea</taxon>
        <taxon>Peniculida</taxon>
        <taxon>Parameciidae</taxon>
        <taxon>Paramecium</taxon>
    </lineage>
</organism>
<dbReference type="InterPro" id="IPR001199">
    <property type="entry name" value="Cyt_B5-like_heme/steroid-bd"/>
</dbReference>
<evidence type="ECO:0000256" key="9">
    <source>
        <dbReference type="SAM" id="MobiDB-lite"/>
    </source>
</evidence>
<evidence type="ECO:0000256" key="7">
    <source>
        <dbReference type="ARBA" id="ARBA00023136"/>
    </source>
</evidence>
<keyword evidence="8" id="KW-0408">Iron</keyword>
<dbReference type="InterPro" id="IPR018506">
    <property type="entry name" value="Cyt_B5_heme-BS"/>
</dbReference>
<name>A0A8S1NDV2_PARPR</name>
<feature type="compositionally biased region" description="Polar residues" evidence="9">
    <location>
        <begin position="123"/>
        <end position="160"/>
    </location>
</feature>
<evidence type="ECO:0000313" key="11">
    <source>
        <dbReference type="EMBL" id="CAD8090800.1"/>
    </source>
</evidence>
<gene>
    <name evidence="11" type="ORF">PPRIM_AZ9-3.1.T0860216</name>
</gene>
<evidence type="ECO:0000256" key="1">
    <source>
        <dbReference type="ARBA" id="ARBA00004477"/>
    </source>
</evidence>
<feature type="domain" description="Cytochrome b5 heme-binding" evidence="10">
    <location>
        <begin position="3"/>
        <end position="83"/>
    </location>
</feature>
<dbReference type="PANTHER" id="PTHR12863:SF1">
    <property type="entry name" value="FATTY ACID 2-HYDROXYLASE"/>
    <property type="match status" value="1"/>
</dbReference>
<dbReference type="Proteomes" id="UP000688137">
    <property type="component" value="Unassembled WGS sequence"/>
</dbReference>
<keyword evidence="3" id="KW-0256">Endoplasmic reticulum</keyword>
<keyword evidence="2" id="KW-0812">Transmembrane</keyword>
<sequence>MLKKYSSIAQMQQDSAKSDRFLFAYRNNVYDLTHFVDDHPGGRFSLQTFKGKDLENILFNASIHRHQPSVLSSLEQYKCGVIETKNPQDNKPKAQVTATPKSKTPQKNDQICKTQMSDDKTNRSNLTSKSKVSIQQQSNLLSTETNQVKKSNLKQTSKTQSINKTENIIAESTTTIKSKSDINILNQQRLYDTQQPQVSSSQLSIVSNPKISNLSPQIIHEEDESQPSPLNNNVDKFESGFIPEDLVNLKVPILNYQLKGYLRQIYTLKN</sequence>
<evidence type="ECO:0000256" key="8">
    <source>
        <dbReference type="RuleBase" id="RU362121"/>
    </source>
</evidence>
<dbReference type="PROSITE" id="PS00191">
    <property type="entry name" value="CYTOCHROME_B5_1"/>
    <property type="match status" value="1"/>
</dbReference>
<keyword evidence="5" id="KW-0560">Oxidoreductase</keyword>
<keyword evidence="8" id="KW-0479">Metal-binding</keyword>
<proteinExistence type="inferred from homology"/>
<accession>A0A8S1NDV2</accession>
<dbReference type="PROSITE" id="PS50255">
    <property type="entry name" value="CYTOCHROME_B5_2"/>
    <property type="match status" value="1"/>
</dbReference>
<dbReference type="EMBL" id="CAJJDM010000089">
    <property type="protein sequence ID" value="CAD8090800.1"/>
    <property type="molecule type" value="Genomic_DNA"/>
</dbReference>
<feature type="compositionally biased region" description="Polar residues" evidence="9">
    <location>
        <begin position="96"/>
        <end position="115"/>
    </location>
</feature>
<evidence type="ECO:0000256" key="5">
    <source>
        <dbReference type="ARBA" id="ARBA00023002"/>
    </source>
</evidence>